<feature type="region of interest" description="Disordered" evidence="4">
    <location>
        <begin position="227"/>
        <end position="246"/>
    </location>
</feature>
<evidence type="ECO:0000256" key="3">
    <source>
        <dbReference type="ARBA" id="ARBA00022840"/>
    </source>
</evidence>
<dbReference type="InterPro" id="IPR015854">
    <property type="entry name" value="ABC_transpr_LolD-like"/>
</dbReference>
<dbReference type="Gene3D" id="3.40.50.300">
    <property type="entry name" value="P-loop containing nucleotide triphosphate hydrolases"/>
    <property type="match status" value="1"/>
</dbReference>
<dbReference type="GO" id="GO:0016887">
    <property type="term" value="F:ATP hydrolysis activity"/>
    <property type="evidence" value="ECO:0007669"/>
    <property type="project" value="InterPro"/>
</dbReference>
<keyword evidence="2" id="KW-0547">Nucleotide-binding</keyword>
<evidence type="ECO:0000256" key="4">
    <source>
        <dbReference type="SAM" id="MobiDB-lite"/>
    </source>
</evidence>
<feature type="domain" description="ABC transporter" evidence="5">
    <location>
        <begin position="4"/>
        <end position="243"/>
    </location>
</feature>
<dbReference type="InterPro" id="IPR017911">
    <property type="entry name" value="MacB-like_ATP-bd"/>
</dbReference>
<evidence type="ECO:0000313" key="7">
    <source>
        <dbReference type="Proteomes" id="UP000317371"/>
    </source>
</evidence>
<dbReference type="GO" id="GO:0005524">
    <property type="term" value="F:ATP binding"/>
    <property type="evidence" value="ECO:0007669"/>
    <property type="project" value="UniProtKB-KW"/>
</dbReference>
<evidence type="ECO:0000313" key="6">
    <source>
        <dbReference type="EMBL" id="TQE95079.1"/>
    </source>
</evidence>
<dbReference type="GO" id="GO:0005886">
    <property type="term" value="C:plasma membrane"/>
    <property type="evidence" value="ECO:0007669"/>
    <property type="project" value="TreeGrafter"/>
</dbReference>
<gene>
    <name evidence="6" type="ORF">FKZ61_13965</name>
</gene>
<dbReference type="PROSITE" id="PS00211">
    <property type="entry name" value="ABC_TRANSPORTER_1"/>
    <property type="match status" value="1"/>
</dbReference>
<name>A0A540VE89_9CHLR</name>
<dbReference type="SUPFAM" id="SSF52540">
    <property type="entry name" value="P-loop containing nucleoside triphosphate hydrolases"/>
    <property type="match status" value="1"/>
</dbReference>
<dbReference type="InterPro" id="IPR027417">
    <property type="entry name" value="P-loop_NTPase"/>
</dbReference>
<dbReference type="AlphaFoldDB" id="A0A540VE89"/>
<reference evidence="6 7" key="1">
    <citation type="submission" date="2019-06" db="EMBL/GenBank/DDBJ databases">
        <title>Genome sequence of Litorilinea aerophila BAA-2444.</title>
        <authorList>
            <person name="Maclea K.S."/>
            <person name="Maurais E.G."/>
            <person name="Iannazzi L.C."/>
        </authorList>
    </citation>
    <scope>NUCLEOTIDE SEQUENCE [LARGE SCALE GENOMIC DNA]</scope>
    <source>
        <strain evidence="6 7">ATCC BAA-2444</strain>
    </source>
</reference>
<keyword evidence="3 6" id="KW-0067">ATP-binding</keyword>
<dbReference type="InParanoid" id="A0A540VE89"/>
<dbReference type="PANTHER" id="PTHR24220:SF86">
    <property type="entry name" value="ABC TRANSPORTER ABCH.1"/>
    <property type="match status" value="1"/>
</dbReference>
<dbReference type="RefSeq" id="WP_141610756.1">
    <property type="nucleotide sequence ID" value="NZ_VIGC02000017.1"/>
</dbReference>
<dbReference type="GO" id="GO:0022857">
    <property type="term" value="F:transmembrane transporter activity"/>
    <property type="evidence" value="ECO:0007669"/>
    <property type="project" value="TreeGrafter"/>
</dbReference>
<organism evidence="6 7">
    <name type="scientific">Litorilinea aerophila</name>
    <dbReference type="NCBI Taxonomy" id="1204385"/>
    <lineage>
        <taxon>Bacteria</taxon>
        <taxon>Bacillati</taxon>
        <taxon>Chloroflexota</taxon>
        <taxon>Caldilineae</taxon>
        <taxon>Caldilineales</taxon>
        <taxon>Caldilineaceae</taxon>
        <taxon>Litorilinea</taxon>
    </lineage>
</organism>
<dbReference type="EMBL" id="VIGC01000017">
    <property type="protein sequence ID" value="TQE95079.1"/>
    <property type="molecule type" value="Genomic_DNA"/>
</dbReference>
<dbReference type="SMART" id="SM00382">
    <property type="entry name" value="AAA"/>
    <property type="match status" value="1"/>
</dbReference>
<evidence type="ECO:0000256" key="2">
    <source>
        <dbReference type="ARBA" id="ARBA00022741"/>
    </source>
</evidence>
<keyword evidence="1" id="KW-0813">Transport</keyword>
<evidence type="ECO:0000256" key="1">
    <source>
        <dbReference type="ARBA" id="ARBA00022448"/>
    </source>
</evidence>
<accession>A0A540VE89</accession>
<evidence type="ECO:0000259" key="5">
    <source>
        <dbReference type="PROSITE" id="PS50893"/>
    </source>
</evidence>
<dbReference type="Proteomes" id="UP000317371">
    <property type="component" value="Unassembled WGS sequence"/>
</dbReference>
<dbReference type="CDD" id="cd03255">
    <property type="entry name" value="ABC_MJ0796_LolCDE_FtsE"/>
    <property type="match status" value="1"/>
</dbReference>
<dbReference type="OrthoDB" id="9804270at2"/>
<dbReference type="InterPro" id="IPR003439">
    <property type="entry name" value="ABC_transporter-like_ATP-bd"/>
</dbReference>
<proteinExistence type="predicted"/>
<dbReference type="Pfam" id="PF00005">
    <property type="entry name" value="ABC_tran"/>
    <property type="match status" value="1"/>
</dbReference>
<dbReference type="PANTHER" id="PTHR24220">
    <property type="entry name" value="IMPORT ATP-BINDING PROTEIN"/>
    <property type="match status" value="1"/>
</dbReference>
<sequence length="246" mass="26768">MNMIQVIDVTKTYKIGEVETRALSGITLEIAAGEFTALVGPSGSGKTTLLQIMGCLDRPDSGTVYVNGQDVTRLGADQRADIRRQEIGFIFQFFALVPVLTAYENVELPLLLSGLDARERRERVMAMLDAVGLADRAHHRPDQMSGGQQQRVAIARALVKRPIIVLADEPTANLDTASGEQAMAIMERLNRETGTAFVFSTHDPRVMAYARRMVRLVDGRIVEDSEVAGDGKEKSPTVLAQEGAGV</sequence>
<comment type="caution">
    <text evidence="6">The sequence shown here is derived from an EMBL/GenBank/DDBJ whole genome shotgun (WGS) entry which is preliminary data.</text>
</comment>
<dbReference type="FunFam" id="3.40.50.300:FF:000032">
    <property type="entry name" value="Export ABC transporter ATP-binding protein"/>
    <property type="match status" value="1"/>
</dbReference>
<dbReference type="InterPro" id="IPR003593">
    <property type="entry name" value="AAA+_ATPase"/>
</dbReference>
<keyword evidence="7" id="KW-1185">Reference proteome</keyword>
<protein>
    <submittedName>
        <fullName evidence="6">ABC transporter ATP-binding protein</fullName>
    </submittedName>
</protein>
<dbReference type="PROSITE" id="PS50893">
    <property type="entry name" value="ABC_TRANSPORTER_2"/>
    <property type="match status" value="1"/>
</dbReference>
<dbReference type="InterPro" id="IPR017871">
    <property type="entry name" value="ABC_transporter-like_CS"/>
</dbReference>
<dbReference type="GO" id="GO:0098796">
    <property type="term" value="C:membrane protein complex"/>
    <property type="evidence" value="ECO:0007669"/>
    <property type="project" value="UniProtKB-ARBA"/>
</dbReference>